<accession>A0ABU0X7I0</accession>
<dbReference type="EMBL" id="NSDM01000015">
    <property type="protein sequence ID" value="MDQ2588080.1"/>
    <property type="molecule type" value="Genomic_DNA"/>
</dbReference>
<dbReference type="Proteomes" id="UP001225605">
    <property type="component" value="Unassembled WGS sequence"/>
</dbReference>
<dbReference type="RefSeq" id="WP_306749716.1">
    <property type="nucleotide sequence ID" value="NZ_NSDM01000015.1"/>
</dbReference>
<evidence type="ECO:0008006" key="4">
    <source>
        <dbReference type="Google" id="ProtNLM"/>
    </source>
</evidence>
<organism evidence="2 3">
    <name type="scientific">Saccharothrix yanglingensis</name>
    <dbReference type="NCBI Taxonomy" id="659496"/>
    <lineage>
        <taxon>Bacteria</taxon>
        <taxon>Bacillati</taxon>
        <taxon>Actinomycetota</taxon>
        <taxon>Actinomycetes</taxon>
        <taxon>Pseudonocardiales</taxon>
        <taxon>Pseudonocardiaceae</taxon>
        <taxon>Saccharothrix</taxon>
    </lineage>
</organism>
<keyword evidence="3" id="KW-1185">Reference proteome</keyword>
<proteinExistence type="predicted"/>
<comment type="caution">
    <text evidence="2">The sequence shown here is derived from an EMBL/GenBank/DDBJ whole genome shotgun (WGS) entry which is preliminary data.</text>
</comment>
<gene>
    <name evidence="2" type="ORF">CKY47_29770</name>
</gene>
<evidence type="ECO:0000256" key="1">
    <source>
        <dbReference type="SAM" id="MobiDB-lite"/>
    </source>
</evidence>
<evidence type="ECO:0000313" key="3">
    <source>
        <dbReference type="Proteomes" id="UP001225605"/>
    </source>
</evidence>
<evidence type="ECO:0000313" key="2">
    <source>
        <dbReference type="EMBL" id="MDQ2588080.1"/>
    </source>
</evidence>
<sequence>MSTRSGSGNGGHGGTPPPGGRGPTDLDLRTGHLTGRVDVDTDGLHRGARRFEAMGGNFRSFGQSFSDVASHEPLVDGEGDESWERFAPDYHRGARAFLDGVLGLARAVDLIADGVHGFADFCVATEDRAEQLGRNALRPTPDP</sequence>
<reference evidence="2 3" key="1">
    <citation type="submission" date="2017-06" db="EMBL/GenBank/DDBJ databases">
        <title>Cultured bacterium strain Saccharothrix yanglingensis Hhs.015.</title>
        <authorList>
            <person name="Xia Y."/>
        </authorList>
    </citation>
    <scope>NUCLEOTIDE SEQUENCE [LARGE SCALE GENOMIC DNA]</scope>
    <source>
        <strain evidence="2 3">Hhs.015</strain>
    </source>
</reference>
<feature type="region of interest" description="Disordered" evidence="1">
    <location>
        <begin position="1"/>
        <end position="30"/>
    </location>
</feature>
<protein>
    <recommendedName>
        <fullName evidence="4">WXG100 family type VII secretion target</fullName>
    </recommendedName>
</protein>
<name>A0ABU0X7I0_9PSEU</name>